<protein>
    <submittedName>
        <fullName evidence="1">Conserved domain protein</fullName>
    </submittedName>
</protein>
<sequence length="45" mass="5604">MAKKFREKTQKNFFESETFFENRLSIRSEWQKTSSEKKLKKIFLK</sequence>
<keyword evidence="2" id="KW-1185">Reference proteome</keyword>
<gene>
    <name evidence="1" type="ORF">CUS_6110</name>
</gene>
<reference evidence="1 2" key="1">
    <citation type="submission" date="2011-02" db="EMBL/GenBank/DDBJ databases">
        <authorList>
            <person name="Nelson K.E."/>
            <person name="Sutton G."/>
            <person name="Torralba M."/>
            <person name="Durkin S."/>
            <person name="Harkins D."/>
            <person name="Montgomery R."/>
            <person name="Ziemer C."/>
            <person name="Klaassens E."/>
            <person name="Ocuiv P."/>
            <person name="Morrison M."/>
        </authorList>
    </citation>
    <scope>NUCLEOTIDE SEQUENCE [LARGE SCALE GENOMIC DNA]</scope>
    <source>
        <strain evidence="1 2">8</strain>
    </source>
</reference>
<dbReference type="STRING" id="246199.CUS_6110"/>
<evidence type="ECO:0000313" key="2">
    <source>
        <dbReference type="Proteomes" id="UP000004259"/>
    </source>
</evidence>
<name>E9S799_RUMAL</name>
<organism evidence="1 2">
    <name type="scientific">Ruminococcus albus 8</name>
    <dbReference type="NCBI Taxonomy" id="246199"/>
    <lineage>
        <taxon>Bacteria</taxon>
        <taxon>Bacillati</taxon>
        <taxon>Bacillota</taxon>
        <taxon>Clostridia</taxon>
        <taxon>Eubacteriales</taxon>
        <taxon>Oscillospiraceae</taxon>
        <taxon>Ruminococcus</taxon>
    </lineage>
</organism>
<evidence type="ECO:0000313" key="1">
    <source>
        <dbReference type="EMBL" id="EGC04816.1"/>
    </source>
</evidence>
<comment type="caution">
    <text evidence="1">The sequence shown here is derived from an EMBL/GenBank/DDBJ whole genome shotgun (WGS) entry which is preliminary data.</text>
</comment>
<accession>E9S799</accession>
<dbReference type="Proteomes" id="UP000004259">
    <property type="component" value="Unassembled WGS sequence"/>
</dbReference>
<proteinExistence type="predicted"/>
<dbReference type="EMBL" id="ADKM02000008">
    <property type="protein sequence ID" value="EGC04816.1"/>
    <property type="molecule type" value="Genomic_DNA"/>
</dbReference>
<dbReference type="AlphaFoldDB" id="E9S799"/>